<feature type="transmembrane region" description="Helical" evidence="8">
    <location>
        <begin position="437"/>
        <end position="456"/>
    </location>
</feature>
<dbReference type="AlphaFoldDB" id="A0A9Q0SU00"/>
<evidence type="ECO:0000313" key="9">
    <source>
        <dbReference type="EMBL" id="KAJ6689627.1"/>
    </source>
</evidence>
<gene>
    <name evidence="9" type="ORF">OIU85_005985</name>
</gene>
<dbReference type="OrthoDB" id="3257095at2759"/>
<keyword evidence="5 8" id="KW-1133">Transmembrane helix</keyword>
<evidence type="ECO:0000256" key="8">
    <source>
        <dbReference type="SAM" id="Phobius"/>
    </source>
</evidence>
<feature type="transmembrane region" description="Helical" evidence="8">
    <location>
        <begin position="70"/>
        <end position="89"/>
    </location>
</feature>
<dbReference type="EMBL" id="JAPFFL010000012">
    <property type="protein sequence ID" value="KAJ6689627.1"/>
    <property type="molecule type" value="Genomic_DNA"/>
</dbReference>
<dbReference type="GO" id="GO:0005313">
    <property type="term" value="F:L-glutamate transmembrane transporter activity"/>
    <property type="evidence" value="ECO:0007669"/>
    <property type="project" value="TreeGrafter"/>
</dbReference>
<feature type="transmembrane region" description="Helical" evidence="8">
    <location>
        <begin position="177"/>
        <end position="199"/>
    </location>
</feature>
<comment type="subcellular location">
    <subcellularLocation>
        <location evidence="1">Membrane</location>
        <topology evidence="1">Multi-pass membrane protein</topology>
    </subcellularLocation>
</comment>
<feature type="transmembrane region" description="Helical" evidence="8">
    <location>
        <begin position="314"/>
        <end position="335"/>
    </location>
</feature>
<feature type="transmembrane region" description="Helical" evidence="8">
    <location>
        <begin position="395"/>
        <end position="416"/>
    </location>
</feature>
<keyword evidence="2" id="KW-0813">Transport</keyword>
<accession>A0A9Q0SU00</accession>
<dbReference type="FunFam" id="1.20.1740.10:FF:000104">
    <property type="entry name" value="Amino-acid permease BAT1"/>
    <property type="match status" value="1"/>
</dbReference>
<keyword evidence="6 8" id="KW-0472">Membrane</keyword>
<feature type="transmembrane region" description="Helical" evidence="8">
    <location>
        <begin position="37"/>
        <end position="58"/>
    </location>
</feature>
<feature type="transmembrane region" description="Helical" evidence="8">
    <location>
        <begin position="145"/>
        <end position="165"/>
    </location>
</feature>
<dbReference type="PIRSF" id="PIRSF006060">
    <property type="entry name" value="AA_transporter"/>
    <property type="match status" value="1"/>
</dbReference>
<feature type="transmembrane region" description="Helical" evidence="8">
    <location>
        <begin position="369"/>
        <end position="389"/>
    </location>
</feature>
<evidence type="ECO:0000256" key="5">
    <source>
        <dbReference type="ARBA" id="ARBA00022989"/>
    </source>
</evidence>
<dbReference type="Proteomes" id="UP001151529">
    <property type="component" value="Chromosome 8"/>
</dbReference>
<evidence type="ECO:0000256" key="6">
    <source>
        <dbReference type="ARBA" id="ARBA00023136"/>
    </source>
</evidence>
<dbReference type="FunFam" id="1.20.1740.10:FF:000026">
    <property type="entry name" value="Amino-acid permease BAT1"/>
    <property type="match status" value="1"/>
</dbReference>
<dbReference type="GO" id="GO:0016020">
    <property type="term" value="C:membrane"/>
    <property type="evidence" value="ECO:0007669"/>
    <property type="project" value="UniProtKB-SubCell"/>
</dbReference>
<dbReference type="GO" id="GO:0015180">
    <property type="term" value="F:L-alanine transmembrane transporter activity"/>
    <property type="evidence" value="ECO:0007669"/>
    <property type="project" value="TreeGrafter"/>
</dbReference>
<comment type="caution">
    <text evidence="9">The sequence shown here is derived from an EMBL/GenBank/DDBJ whole genome shotgun (WGS) entry which is preliminary data.</text>
</comment>
<feature type="transmembrane region" description="Helical" evidence="8">
    <location>
        <begin position="262"/>
        <end position="284"/>
    </location>
</feature>
<evidence type="ECO:0008006" key="11">
    <source>
        <dbReference type="Google" id="ProtNLM"/>
    </source>
</evidence>
<evidence type="ECO:0000256" key="1">
    <source>
        <dbReference type="ARBA" id="ARBA00004141"/>
    </source>
</evidence>
<reference evidence="9" key="1">
    <citation type="submission" date="2022-11" db="EMBL/GenBank/DDBJ databases">
        <authorList>
            <person name="Hyden B.L."/>
            <person name="Feng K."/>
            <person name="Yates T."/>
            <person name="Jawdy S."/>
            <person name="Smart L.B."/>
            <person name="Muchero W."/>
        </authorList>
    </citation>
    <scope>NUCLEOTIDE SEQUENCE</scope>
    <source>
        <tissue evidence="9">Shoot tip</tissue>
    </source>
</reference>
<sequence length="502" mass="54524">MGLPTHTAQNGSGFLDTGTARLKELGYKQELKRDLSVFSNFAFSFSIISVLTGITTLYSTGLNFGGPVSLQYGWFIAGGFTMIVGLAMAEICSSYPTSGGLYYWSAKLAGPNWAPFASWITGCKLSGGCLHRNSKRFGHQGKKEMLCCLLWFFKAKFNIVGQWAVTTSVDFSLAQLIQLAAAWNLVGVVVLTILIPLVATERASAKFVFTHFNTDNGDGINSKAYIFVLGLLMSQYTLTGYDASAHMTEETKNADKNGPKGIISAIGISVIFGWFYILGITFAVTDISYLLSEDNDAGGYAIAEIFYLAFKRRYGSGVGGIICLGVVAVAIFFCGMSSVTSNSRMAYAFSRDGAMPLSTLWHKVNNQEVPINAVWLSAVISFCMALTYLGSEVAFQAMVSIATIGLYIAYALPIFFRVTLARKSFIPGPFNLGRYGVLVGWISVLWVATISILFSLPVTYPITNETLNYTPVAVGGLLILTISSWILSARHWFRGPVTNVES</sequence>
<organism evidence="9 10">
    <name type="scientific">Salix viminalis</name>
    <name type="common">Common osier</name>
    <name type="synonym">Basket willow</name>
    <dbReference type="NCBI Taxonomy" id="40686"/>
    <lineage>
        <taxon>Eukaryota</taxon>
        <taxon>Viridiplantae</taxon>
        <taxon>Streptophyta</taxon>
        <taxon>Embryophyta</taxon>
        <taxon>Tracheophyta</taxon>
        <taxon>Spermatophyta</taxon>
        <taxon>Magnoliopsida</taxon>
        <taxon>eudicotyledons</taxon>
        <taxon>Gunneridae</taxon>
        <taxon>Pentapetalae</taxon>
        <taxon>rosids</taxon>
        <taxon>fabids</taxon>
        <taxon>Malpighiales</taxon>
        <taxon>Salicaceae</taxon>
        <taxon>Saliceae</taxon>
        <taxon>Salix</taxon>
    </lineage>
</organism>
<protein>
    <recommendedName>
        <fullName evidence="11">Amino acid permease/ SLC12A domain-containing protein</fullName>
    </recommendedName>
</protein>
<dbReference type="InterPro" id="IPR002293">
    <property type="entry name" value="AA/rel_permease1"/>
</dbReference>
<feature type="transmembrane region" description="Helical" evidence="8">
    <location>
        <begin position="468"/>
        <end position="487"/>
    </location>
</feature>
<keyword evidence="4" id="KW-0029">Amino-acid transport</keyword>
<dbReference type="Pfam" id="PF13520">
    <property type="entry name" value="AA_permease_2"/>
    <property type="match status" value="2"/>
</dbReference>
<evidence type="ECO:0000256" key="7">
    <source>
        <dbReference type="ARBA" id="ARBA00061200"/>
    </source>
</evidence>
<keyword evidence="10" id="KW-1185">Reference proteome</keyword>
<evidence type="ECO:0000256" key="3">
    <source>
        <dbReference type="ARBA" id="ARBA00022692"/>
    </source>
</evidence>
<dbReference type="Gene3D" id="1.20.1740.10">
    <property type="entry name" value="Amino acid/polyamine transporter I"/>
    <property type="match status" value="1"/>
</dbReference>
<evidence type="ECO:0000256" key="2">
    <source>
        <dbReference type="ARBA" id="ARBA00022448"/>
    </source>
</evidence>
<evidence type="ECO:0000313" key="10">
    <source>
        <dbReference type="Proteomes" id="UP001151529"/>
    </source>
</evidence>
<dbReference type="PANTHER" id="PTHR45649">
    <property type="entry name" value="AMINO-ACID PERMEASE BAT1"/>
    <property type="match status" value="1"/>
</dbReference>
<dbReference type="GO" id="GO:0015189">
    <property type="term" value="F:L-lysine transmembrane transporter activity"/>
    <property type="evidence" value="ECO:0007669"/>
    <property type="project" value="TreeGrafter"/>
</dbReference>
<evidence type="ECO:0000256" key="4">
    <source>
        <dbReference type="ARBA" id="ARBA00022970"/>
    </source>
</evidence>
<comment type="similarity">
    <text evidence="7">Belongs to the amino acid-polyamine-organocation (APC) superfamily. Amino acid/choline transporter (ACT) (TC 2.A.3.4) family.</text>
</comment>
<proteinExistence type="inferred from homology"/>
<dbReference type="PANTHER" id="PTHR45649:SF45">
    <property type="entry name" value="AMINO-ACID PERMEASE BAT1 HOMOLOG"/>
    <property type="match status" value="1"/>
</dbReference>
<name>A0A9Q0SU00_SALVM</name>
<reference evidence="9" key="2">
    <citation type="journal article" date="2023" name="Int. J. Mol. Sci.">
        <title>De Novo Assembly and Annotation of 11 Diverse Shrub Willow (Salix) Genomes Reveals Novel Gene Organization in Sex-Linked Regions.</title>
        <authorList>
            <person name="Hyden B."/>
            <person name="Feng K."/>
            <person name="Yates T.B."/>
            <person name="Jawdy S."/>
            <person name="Cereghino C."/>
            <person name="Smart L.B."/>
            <person name="Muchero W."/>
        </authorList>
    </citation>
    <scope>NUCLEOTIDE SEQUENCE [LARGE SCALE GENOMIC DNA]</scope>
    <source>
        <tissue evidence="9">Shoot tip</tissue>
    </source>
</reference>
<dbReference type="GO" id="GO:0015185">
    <property type="term" value="F:gamma-aminobutyric acid transmembrane transporter activity"/>
    <property type="evidence" value="ECO:0007669"/>
    <property type="project" value="TreeGrafter"/>
</dbReference>
<keyword evidence="3 8" id="KW-0812">Transmembrane</keyword>